<feature type="transmembrane region" description="Helical" evidence="1">
    <location>
        <begin position="55"/>
        <end position="75"/>
    </location>
</feature>
<dbReference type="InterPro" id="IPR036779">
    <property type="entry name" value="LysM_dom_sf"/>
</dbReference>
<keyword evidence="1" id="KW-0472">Membrane</keyword>
<evidence type="ECO:0000259" key="2">
    <source>
        <dbReference type="PROSITE" id="PS51782"/>
    </source>
</evidence>
<sequence>MLRKRERFHEYKEFLRFFSTYAKSRLLGWGIRFEKAKDVIVALLVVKRGKYSSSFLNTSFFLLVGAVFIAGPIIVENNPFIAGYFQEGEGVTQNVLVADVYAMSFQTDFSQKPRAAVEEYEVKPGDTLASIAEIFDITADTIKWQNNLTSDTIRPGQKLQILPVAGVAHKVKSGESIYSISKRYSVDPQKIVNFPFNDFEDLDTFALAVGTTLIVPDGVPPKAVPRVRPGMRPQRASVIAGLSGSGRFIWPTTGNITQYPVYYHNALDIANKALPSVIASDGGTVIFAGCVGYGYGCHIIIDHGNGFSTLYAHLSRIDVGAGQAVGQGAAIGQVGSSGRSTGPHLHFEVRVGGVPKNPLSYLP</sequence>
<dbReference type="PROSITE" id="PS51782">
    <property type="entry name" value="LYSM"/>
    <property type="match status" value="2"/>
</dbReference>
<dbReference type="PANTHER" id="PTHR21666:SF270">
    <property type="entry name" value="MUREIN HYDROLASE ACTIVATOR ENVC"/>
    <property type="match status" value="1"/>
</dbReference>
<dbReference type="EMBL" id="MFZT01000009">
    <property type="protein sequence ID" value="OGK31722.1"/>
    <property type="molecule type" value="Genomic_DNA"/>
</dbReference>
<comment type="caution">
    <text evidence="3">The sequence shown here is derived from an EMBL/GenBank/DDBJ whole genome shotgun (WGS) entry which is preliminary data.</text>
</comment>
<dbReference type="SUPFAM" id="SSF54106">
    <property type="entry name" value="LysM domain"/>
    <property type="match status" value="2"/>
</dbReference>
<dbReference type="Pfam" id="PF01551">
    <property type="entry name" value="Peptidase_M23"/>
    <property type="match status" value="1"/>
</dbReference>
<dbReference type="Pfam" id="PF01476">
    <property type="entry name" value="LysM"/>
    <property type="match status" value="2"/>
</dbReference>
<name>A0A1F7HLT2_9BACT</name>
<dbReference type="InterPro" id="IPR011055">
    <property type="entry name" value="Dup_hybrid_motif"/>
</dbReference>
<evidence type="ECO:0000313" key="3">
    <source>
        <dbReference type="EMBL" id="OGK31722.1"/>
    </source>
</evidence>
<dbReference type="Proteomes" id="UP000178098">
    <property type="component" value="Unassembled WGS sequence"/>
</dbReference>
<keyword evidence="1" id="KW-0812">Transmembrane</keyword>
<dbReference type="CDD" id="cd00118">
    <property type="entry name" value="LysM"/>
    <property type="match status" value="2"/>
</dbReference>
<feature type="domain" description="LysM" evidence="2">
    <location>
        <begin position="167"/>
        <end position="215"/>
    </location>
</feature>
<dbReference type="InterPro" id="IPR018392">
    <property type="entry name" value="LysM"/>
</dbReference>
<dbReference type="Gene3D" id="2.70.70.10">
    <property type="entry name" value="Glucose Permease (Domain IIA)"/>
    <property type="match status" value="1"/>
</dbReference>
<organism evidence="3 4">
    <name type="scientific">Candidatus Roizmanbacteria bacterium RIFCSPHIGHO2_02_FULL_43_11</name>
    <dbReference type="NCBI Taxonomy" id="1802043"/>
    <lineage>
        <taxon>Bacteria</taxon>
        <taxon>Candidatus Roizmaniibacteriota</taxon>
    </lineage>
</organism>
<dbReference type="SUPFAM" id="SSF51261">
    <property type="entry name" value="Duplicated hybrid motif"/>
    <property type="match status" value="1"/>
</dbReference>
<evidence type="ECO:0000256" key="1">
    <source>
        <dbReference type="SAM" id="Phobius"/>
    </source>
</evidence>
<protein>
    <recommendedName>
        <fullName evidence="2">LysM domain-containing protein</fullName>
    </recommendedName>
</protein>
<keyword evidence="1" id="KW-1133">Transmembrane helix</keyword>
<feature type="domain" description="LysM" evidence="2">
    <location>
        <begin position="118"/>
        <end position="161"/>
    </location>
</feature>
<dbReference type="CDD" id="cd12797">
    <property type="entry name" value="M23_peptidase"/>
    <property type="match status" value="1"/>
</dbReference>
<dbReference type="SMART" id="SM00257">
    <property type="entry name" value="LysM"/>
    <property type="match status" value="2"/>
</dbReference>
<gene>
    <name evidence="3" type="ORF">A3D08_03010</name>
</gene>
<dbReference type="InterPro" id="IPR016047">
    <property type="entry name" value="M23ase_b-sheet_dom"/>
</dbReference>
<accession>A0A1F7HLT2</accession>
<proteinExistence type="predicted"/>
<dbReference type="InterPro" id="IPR050570">
    <property type="entry name" value="Cell_wall_metabolism_enzyme"/>
</dbReference>
<evidence type="ECO:0000313" key="4">
    <source>
        <dbReference type="Proteomes" id="UP000178098"/>
    </source>
</evidence>
<reference evidence="3 4" key="1">
    <citation type="journal article" date="2016" name="Nat. Commun.">
        <title>Thousands of microbial genomes shed light on interconnected biogeochemical processes in an aquifer system.</title>
        <authorList>
            <person name="Anantharaman K."/>
            <person name="Brown C.T."/>
            <person name="Hug L.A."/>
            <person name="Sharon I."/>
            <person name="Castelle C.J."/>
            <person name="Probst A.J."/>
            <person name="Thomas B.C."/>
            <person name="Singh A."/>
            <person name="Wilkins M.J."/>
            <person name="Karaoz U."/>
            <person name="Brodie E.L."/>
            <person name="Williams K.H."/>
            <person name="Hubbard S.S."/>
            <person name="Banfield J.F."/>
        </authorList>
    </citation>
    <scope>NUCLEOTIDE SEQUENCE [LARGE SCALE GENOMIC DNA]</scope>
</reference>
<dbReference type="GO" id="GO:0004222">
    <property type="term" value="F:metalloendopeptidase activity"/>
    <property type="evidence" value="ECO:0007669"/>
    <property type="project" value="TreeGrafter"/>
</dbReference>
<dbReference type="PANTHER" id="PTHR21666">
    <property type="entry name" value="PEPTIDASE-RELATED"/>
    <property type="match status" value="1"/>
</dbReference>
<dbReference type="AlphaFoldDB" id="A0A1F7HLT2"/>
<dbReference type="Gene3D" id="3.10.350.10">
    <property type="entry name" value="LysM domain"/>
    <property type="match status" value="2"/>
</dbReference>